<reference evidence="6" key="1">
    <citation type="submission" date="2021-07" db="EMBL/GenBank/DDBJ databases">
        <authorList>
            <person name="Durling M."/>
        </authorList>
    </citation>
    <scope>NUCLEOTIDE SEQUENCE</scope>
</reference>
<accession>A0A9N9PZZ8</accession>
<dbReference type="InterPro" id="IPR001077">
    <property type="entry name" value="COMT_C"/>
</dbReference>
<protein>
    <recommendedName>
        <fullName evidence="5">O-methyltransferase C-terminal domain-containing protein</fullName>
    </recommendedName>
</protein>
<dbReference type="Gene3D" id="3.40.50.150">
    <property type="entry name" value="Vaccinia Virus protein VP39"/>
    <property type="match status" value="1"/>
</dbReference>
<evidence type="ECO:0000256" key="3">
    <source>
        <dbReference type="ARBA" id="ARBA00022691"/>
    </source>
</evidence>
<dbReference type="SUPFAM" id="SSF46785">
    <property type="entry name" value="Winged helix' DNA-binding domain"/>
    <property type="match status" value="1"/>
</dbReference>
<evidence type="ECO:0000259" key="5">
    <source>
        <dbReference type="Pfam" id="PF00891"/>
    </source>
</evidence>
<dbReference type="Proteomes" id="UP000696280">
    <property type="component" value="Unassembled WGS sequence"/>
</dbReference>
<name>A0A9N9PZZ8_9HELO</name>
<dbReference type="GO" id="GO:0046983">
    <property type="term" value="F:protein dimerization activity"/>
    <property type="evidence" value="ECO:0007669"/>
    <property type="project" value="InterPro"/>
</dbReference>
<organism evidence="6 7">
    <name type="scientific">Hymenoscyphus fraxineus</name>
    <dbReference type="NCBI Taxonomy" id="746836"/>
    <lineage>
        <taxon>Eukaryota</taxon>
        <taxon>Fungi</taxon>
        <taxon>Dikarya</taxon>
        <taxon>Ascomycota</taxon>
        <taxon>Pezizomycotina</taxon>
        <taxon>Leotiomycetes</taxon>
        <taxon>Helotiales</taxon>
        <taxon>Helotiaceae</taxon>
        <taxon>Hymenoscyphus</taxon>
    </lineage>
</organism>
<evidence type="ECO:0000256" key="2">
    <source>
        <dbReference type="ARBA" id="ARBA00022679"/>
    </source>
</evidence>
<dbReference type="InterPro" id="IPR036390">
    <property type="entry name" value="WH_DNA-bd_sf"/>
</dbReference>
<evidence type="ECO:0000313" key="6">
    <source>
        <dbReference type="EMBL" id="CAG8960247.1"/>
    </source>
</evidence>
<dbReference type="InterPro" id="IPR029063">
    <property type="entry name" value="SAM-dependent_MTases_sf"/>
</dbReference>
<proteinExistence type="predicted"/>
<dbReference type="GO" id="GO:0008171">
    <property type="term" value="F:O-methyltransferase activity"/>
    <property type="evidence" value="ECO:0007669"/>
    <property type="project" value="InterPro"/>
</dbReference>
<dbReference type="PANTHER" id="PTHR43712">
    <property type="entry name" value="PUTATIVE (AFU_ORTHOLOGUE AFUA_4G14580)-RELATED"/>
    <property type="match status" value="1"/>
</dbReference>
<dbReference type="OrthoDB" id="1535081at2759"/>
<gene>
    <name evidence="6" type="ORF">HYFRA_00012767</name>
</gene>
<dbReference type="SUPFAM" id="SSF53335">
    <property type="entry name" value="S-adenosyl-L-methionine-dependent methyltransferases"/>
    <property type="match status" value="1"/>
</dbReference>
<comment type="caution">
    <text evidence="6">The sequence shown here is derived from an EMBL/GenBank/DDBJ whole genome shotgun (WGS) entry which is preliminary data.</text>
</comment>
<dbReference type="AlphaFoldDB" id="A0A9N9PZZ8"/>
<dbReference type="GO" id="GO:0032259">
    <property type="term" value="P:methylation"/>
    <property type="evidence" value="ECO:0007669"/>
    <property type="project" value="UniProtKB-KW"/>
</dbReference>
<feature type="domain" description="O-methyltransferase C-terminal" evidence="5">
    <location>
        <begin position="232"/>
        <end position="371"/>
    </location>
</feature>
<keyword evidence="1" id="KW-0489">Methyltransferase</keyword>
<keyword evidence="7" id="KW-1185">Reference proteome</keyword>
<keyword evidence="3" id="KW-0949">S-adenosyl-L-methionine</keyword>
<dbReference type="Gene3D" id="1.10.10.10">
    <property type="entry name" value="Winged helix-like DNA-binding domain superfamily/Winged helix DNA-binding domain"/>
    <property type="match status" value="1"/>
</dbReference>
<dbReference type="InterPro" id="IPR016461">
    <property type="entry name" value="COMT-like"/>
</dbReference>
<keyword evidence="2" id="KW-0808">Transferase</keyword>
<dbReference type="Pfam" id="PF00891">
    <property type="entry name" value="Methyltransf_2"/>
    <property type="match status" value="1"/>
</dbReference>
<sequence length="393" mass="42766">MATLTPTQLLTELQALLKTPPTDLSPSLRTQLGVAAQAVAREMEKPEDVVARILLSQPVEAVTIRIAIDLQLFSLLGDGEKTLEELVKGTKAEPELLVRILRSLTASAALQQTPQKTYKLHPSYTLFTNPHFATSLAHCADFLTSSYNALPAFLKSTAYHSPHDPTNTAVQAAFGAKGKDLIGILTEKPDAGMGFGTLMSTWGEGNSLVQDLYPVGELGVGFESEGEGVMWVDVGGGYGQKSVALKKAFPELPGRFIVQDLGEPVGNAPVCEGIEFMEHDFFGEQGVRGARAYYIRQCLHNWPAEKCLTILTELRKAMKPGYSKLFVHELIVPAVGASKWVVTQDFNMMTLCATMERTEEQWREMLEKAGLKVIKVCEAADGVSEGVIVAEVL</sequence>
<dbReference type="PIRSF" id="PIRSF005739">
    <property type="entry name" value="O-mtase"/>
    <property type="match status" value="1"/>
</dbReference>
<dbReference type="InterPro" id="IPR036388">
    <property type="entry name" value="WH-like_DNA-bd_sf"/>
</dbReference>
<dbReference type="PANTHER" id="PTHR43712:SF17">
    <property type="entry name" value="O-METHYLTRANSFERASE"/>
    <property type="match status" value="1"/>
</dbReference>
<evidence type="ECO:0000313" key="7">
    <source>
        <dbReference type="Proteomes" id="UP000696280"/>
    </source>
</evidence>
<feature type="active site" description="Proton acceptor" evidence="4">
    <location>
        <position position="300"/>
    </location>
</feature>
<dbReference type="EMBL" id="CAJVRL010000097">
    <property type="protein sequence ID" value="CAG8960247.1"/>
    <property type="molecule type" value="Genomic_DNA"/>
</dbReference>
<dbReference type="PROSITE" id="PS51683">
    <property type="entry name" value="SAM_OMT_II"/>
    <property type="match status" value="1"/>
</dbReference>
<evidence type="ECO:0000256" key="4">
    <source>
        <dbReference type="PIRSR" id="PIRSR005739-1"/>
    </source>
</evidence>
<evidence type="ECO:0000256" key="1">
    <source>
        <dbReference type="ARBA" id="ARBA00022603"/>
    </source>
</evidence>